<dbReference type="OrthoDB" id="37721at2759"/>
<keyword evidence="2 3" id="KW-0813">Transport</keyword>
<dbReference type="OMA" id="MIPAGIT"/>
<dbReference type="HAMAP" id="MF_01357">
    <property type="entry name" value="NDH1_NuoC"/>
    <property type="match status" value="1"/>
</dbReference>
<dbReference type="PROSITE" id="PS00542">
    <property type="entry name" value="COMPLEX1_30K"/>
    <property type="match status" value="1"/>
</dbReference>
<proteinExistence type="inferred from homology"/>
<evidence type="ECO:0000256" key="1">
    <source>
        <dbReference type="ARBA" id="ARBA00007569"/>
    </source>
</evidence>
<dbReference type="InterPro" id="IPR037232">
    <property type="entry name" value="NADH_quin_OxRdtase_su_C/D-like"/>
</dbReference>
<feature type="domain" description="NADH:ubiquinone oxidoreductase 30kDa subunit" evidence="4">
    <location>
        <begin position="77"/>
        <end position="197"/>
    </location>
</feature>
<dbReference type="SUPFAM" id="SSF143243">
    <property type="entry name" value="Nqo5-like"/>
    <property type="match status" value="1"/>
</dbReference>
<dbReference type="InterPro" id="IPR001268">
    <property type="entry name" value="NADH_UbQ_OxRdtase_30kDa_su"/>
</dbReference>
<evidence type="ECO:0000256" key="2">
    <source>
        <dbReference type="ARBA" id="ARBA00022448"/>
    </source>
</evidence>
<dbReference type="STRING" id="2769.R7QLG9"/>
<protein>
    <recommendedName>
        <fullName evidence="4">NADH:ubiquinone oxidoreductase 30kDa subunit domain-containing protein</fullName>
    </recommendedName>
</protein>
<dbReference type="InterPro" id="IPR010218">
    <property type="entry name" value="NADH_DH_suC"/>
</dbReference>
<dbReference type="NCBIfam" id="TIGR01961">
    <property type="entry name" value="NuoC_fam"/>
    <property type="match status" value="1"/>
</dbReference>
<dbReference type="InterPro" id="IPR020396">
    <property type="entry name" value="NADH_UbQ_OxRdtase_CS"/>
</dbReference>
<dbReference type="PhylomeDB" id="R7QLG9"/>
<dbReference type="PANTHER" id="PTHR10884:SF14">
    <property type="entry name" value="NADH DEHYDROGENASE [UBIQUINONE] IRON-SULFUR PROTEIN 3, MITOCHONDRIAL"/>
    <property type="match status" value="1"/>
</dbReference>
<reference evidence="6" key="1">
    <citation type="journal article" date="2013" name="Proc. Natl. Acad. Sci. U.S.A.">
        <title>Genome structure and metabolic features in the red seaweed Chondrus crispus shed light on evolution of the Archaeplastida.</title>
        <authorList>
            <person name="Collen J."/>
            <person name="Porcel B."/>
            <person name="Carre W."/>
            <person name="Ball S.G."/>
            <person name="Chaparro C."/>
            <person name="Tonon T."/>
            <person name="Barbeyron T."/>
            <person name="Michel G."/>
            <person name="Noel B."/>
            <person name="Valentin K."/>
            <person name="Elias M."/>
            <person name="Artiguenave F."/>
            <person name="Arun A."/>
            <person name="Aury J.M."/>
            <person name="Barbosa-Neto J.F."/>
            <person name="Bothwell J.H."/>
            <person name="Bouget F.Y."/>
            <person name="Brillet L."/>
            <person name="Cabello-Hurtado F."/>
            <person name="Capella-Gutierrez S."/>
            <person name="Charrier B."/>
            <person name="Cladiere L."/>
            <person name="Cock J.M."/>
            <person name="Coelho S.M."/>
            <person name="Colleoni C."/>
            <person name="Czjzek M."/>
            <person name="Da Silva C."/>
            <person name="Delage L."/>
            <person name="Denoeud F."/>
            <person name="Deschamps P."/>
            <person name="Dittami S.M."/>
            <person name="Gabaldon T."/>
            <person name="Gachon C.M."/>
            <person name="Groisillier A."/>
            <person name="Herve C."/>
            <person name="Jabbari K."/>
            <person name="Katinka M."/>
            <person name="Kloareg B."/>
            <person name="Kowalczyk N."/>
            <person name="Labadie K."/>
            <person name="Leblanc C."/>
            <person name="Lopez P.J."/>
            <person name="McLachlan D.H."/>
            <person name="Meslet-Cladiere L."/>
            <person name="Moustafa A."/>
            <person name="Nehr Z."/>
            <person name="Nyvall Collen P."/>
            <person name="Panaud O."/>
            <person name="Partensky F."/>
            <person name="Poulain J."/>
            <person name="Rensing S.A."/>
            <person name="Rousvoal S."/>
            <person name="Samson G."/>
            <person name="Symeonidi A."/>
            <person name="Weissenbach J."/>
            <person name="Zambounis A."/>
            <person name="Wincker P."/>
            <person name="Boyen C."/>
        </authorList>
    </citation>
    <scope>NUCLEOTIDE SEQUENCE [LARGE SCALE GENOMIC DNA]</scope>
    <source>
        <strain evidence="6">cv. Stackhouse</strain>
    </source>
</reference>
<accession>R7QLG9</accession>
<organism evidence="5 6">
    <name type="scientific">Chondrus crispus</name>
    <name type="common">Carrageen Irish moss</name>
    <name type="synonym">Polymorpha crispa</name>
    <dbReference type="NCBI Taxonomy" id="2769"/>
    <lineage>
        <taxon>Eukaryota</taxon>
        <taxon>Rhodophyta</taxon>
        <taxon>Florideophyceae</taxon>
        <taxon>Rhodymeniophycidae</taxon>
        <taxon>Gigartinales</taxon>
        <taxon>Gigartinaceae</taxon>
        <taxon>Chondrus</taxon>
    </lineage>
</organism>
<gene>
    <name evidence="5" type="ORF">CHC_T00006423001</name>
</gene>
<evidence type="ECO:0000313" key="6">
    <source>
        <dbReference type="Proteomes" id="UP000012073"/>
    </source>
</evidence>
<dbReference type="EMBL" id="HG001949">
    <property type="protein sequence ID" value="CDF38613.1"/>
    <property type="molecule type" value="Genomic_DNA"/>
</dbReference>
<dbReference type="NCBIfam" id="NF004733">
    <property type="entry name" value="PRK06074.1-5"/>
    <property type="match status" value="1"/>
</dbReference>
<evidence type="ECO:0000259" key="4">
    <source>
        <dbReference type="Pfam" id="PF00329"/>
    </source>
</evidence>
<evidence type="ECO:0000313" key="5">
    <source>
        <dbReference type="EMBL" id="CDF38613.1"/>
    </source>
</evidence>
<dbReference type="GO" id="GO:0008137">
    <property type="term" value="F:NADH dehydrogenase (ubiquinone) activity"/>
    <property type="evidence" value="ECO:0007669"/>
    <property type="project" value="InterPro"/>
</dbReference>
<dbReference type="Pfam" id="PF00329">
    <property type="entry name" value="Complex1_30kDa"/>
    <property type="match status" value="1"/>
</dbReference>
<dbReference type="PANTHER" id="PTHR10884">
    <property type="entry name" value="NADH DEHYDROGENASE UBIQUINONE IRON-SULFUR PROTEIN 3"/>
    <property type="match status" value="1"/>
</dbReference>
<sequence>MMNIRRVATALSRRPSPNAFRTLCAQPSDAQSNPLSSPMLDQQKSFMASIVEMLPNSVTAARIQSGNSPMGAEMVLEVPNDMTIRVLRFLKLHSSSQFKGFIQATAVDYPERKDRFRVVYSLLSTRFNARIRVQTYVDEITPLESATKIFKGADWFEREVWDMYGVFFHSHPDMRRILTDYGFEGHPQRKDFPLSGYVEVRYDDTEKRVVQEPVEIAQEYRSFEYSTPWEVFPEGTRPKDALQIEEPEKTPS</sequence>
<dbReference type="Gene3D" id="3.30.460.80">
    <property type="entry name" value="NADH:ubiquinone oxidoreductase, 30kDa subunit"/>
    <property type="match status" value="1"/>
</dbReference>
<dbReference type="AlphaFoldDB" id="R7QLG9"/>
<name>R7QLG9_CHOCR</name>
<dbReference type="Proteomes" id="UP000012073">
    <property type="component" value="Unassembled WGS sequence"/>
</dbReference>
<dbReference type="RefSeq" id="XP_005718518.1">
    <property type="nucleotide sequence ID" value="XM_005718461.1"/>
</dbReference>
<evidence type="ECO:0000256" key="3">
    <source>
        <dbReference type="RuleBase" id="RU003456"/>
    </source>
</evidence>
<dbReference type="Gramene" id="CDF38613">
    <property type="protein sequence ID" value="CDF38613"/>
    <property type="gene ID" value="CHC_T00006423001"/>
</dbReference>
<dbReference type="GO" id="GO:0016651">
    <property type="term" value="F:oxidoreductase activity, acting on NAD(P)H"/>
    <property type="evidence" value="ECO:0007669"/>
    <property type="project" value="InterPro"/>
</dbReference>
<comment type="similarity">
    <text evidence="1 3">Belongs to the complex I 30 kDa subunit family.</text>
</comment>
<dbReference type="KEGG" id="ccp:CHC_T00006423001"/>
<keyword evidence="6" id="KW-1185">Reference proteome</keyword>
<keyword evidence="3" id="KW-0520">NAD</keyword>
<dbReference type="GeneID" id="17326233"/>
<keyword evidence="3" id="KW-1278">Translocase</keyword>